<sequence length="277" mass="30327">MTFLVTGATGSVGRLVVDRLRAAGAPVRALTKNPRKAALPADVEVIEGYLGELDTLPPALEGVERMYLAPLPGTVHDVVDMAKRAGVRRIVALSQIDADREAERDESEWHYHAIEKAVENSGLEWTCLRVGQFFINSLDWADQIKGDGAVKGAYGAATYAPIDLGDIAATAAATLLEDGHHGKKYMLTGPESLKRTDMVRIIGEVIGRDIRFVEQTREEAYKEMYDAGWGEAADWMLDLDARFTEHPEVALPTFERINGRGGTTFAEFIAGNADKLR</sequence>
<dbReference type="InterPro" id="IPR036291">
    <property type="entry name" value="NAD(P)-bd_dom_sf"/>
</dbReference>
<dbReference type="InterPro" id="IPR051604">
    <property type="entry name" value="Ergot_Alk_Oxidoreductase"/>
</dbReference>
<protein>
    <submittedName>
        <fullName evidence="2">Uncharacterized conserved protein YbjT, contains NAD(P)-binding and DUF2867 domains</fullName>
    </submittedName>
</protein>
<dbReference type="Gene3D" id="3.40.50.720">
    <property type="entry name" value="NAD(P)-binding Rossmann-like Domain"/>
    <property type="match status" value="1"/>
</dbReference>
<gene>
    <name evidence="2" type="ORF">SAMN05421630_1011089</name>
</gene>
<dbReference type="EMBL" id="FMZE01000001">
    <property type="protein sequence ID" value="SDC27482.1"/>
    <property type="molecule type" value="Genomic_DNA"/>
</dbReference>
<accession>A0A222VZZ0</accession>
<feature type="domain" description="NAD(P)-binding" evidence="1">
    <location>
        <begin position="7"/>
        <end position="133"/>
    </location>
</feature>
<evidence type="ECO:0000313" key="3">
    <source>
        <dbReference type="Proteomes" id="UP000199494"/>
    </source>
</evidence>
<dbReference type="KEGG" id="pmad:BAY61_13525"/>
<dbReference type="OrthoDB" id="3207931at2"/>
<dbReference type="AlphaFoldDB" id="A0A222VZZ0"/>
<dbReference type="InterPro" id="IPR016040">
    <property type="entry name" value="NAD(P)-bd_dom"/>
</dbReference>
<dbReference type="Pfam" id="PF13460">
    <property type="entry name" value="NAD_binding_10"/>
    <property type="match status" value="1"/>
</dbReference>
<dbReference type="PANTHER" id="PTHR43162">
    <property type="match status" value="1"/>
</dbReference>
<dbReference type="PANTHER" id="PTHR43162:SF1">
    <property type="entry name" value="PRESTALK A DIFFERENTIATION PROTEIN A"/>
    <property type="match status" value="1"/>
</dbReference>
<dbReference type="Gene3D" id="3.90.25.10">
    <property type="entry name" value="UDP-galactose 4-epimerase, domain 1"/>
    <property type="match status" value="1"/>
</dbReference>
<organism evidence="2 3">
    <name type="scientific">Prauserella marina</name>
    <dbReference type="NCBI Taxonomy" id="530584"/>
    <lineage>
        <taxon>Bacteria</taxon>
        <taxon>Bacillati</taxon>
        <taxon>Actinomycetota</taxon>
        <taxon>Actinomycetes</taxon>
        <taxon>Pseudonocardiales</taxon>
        <taxon>Pseudonocardiaceae</taxon>
        <taxon>Prauserella</taxon>
    </lineage>
</organism>
<proteinExistence type="predicted"/>
<name>A0A222VZZ0_9PSEU</name>
<dbReference type="Proteomes" id="UP000199494">
    <property type="component" value="Unassembled WGS sequence"/>
</dbReference>
<evidence type="ECO:0000259" key="1">
    <source>
        <dbReference type="Pfam" id="PF13460"/>
    </source>
</evidence>
<keyword evidence="3" id="KW-1185">Reference proteome</keyword>
<reference evidence="2 3" key="1">
    <citation type="submission" date="2016-10" db="EMBL/GenBank/DDBJ databases">
        <authorList>
            <person name="de Groot N.N."/>
        </authorList>
    </citation>
    <scope>NUCLEOTIDE SEQUENCE [LARGE SCALE GENOMIC DNA]</scope>
    <source>
        <strain evidence="2 3">CGMCC 4.5506</strain>
    </source>
</reference>
<dbReference type="RefSeq" id="WP_091797836.1">
    <property type="nucleotide sequence ID" value="NZ_CP016353.1"/>
</dbReference>
<dbReference type="STRING" id="530584.SAMN05421630_1011089"/>
<dbReference type="SUPFAM" id="SSF51735">
    <property type="entry name" value="NAD(P)-binding Rossmann-fold domains"/>
    <property type="match status" value="1"/>
</dbReference>
<evidence type="ECO:0000313" key="2">
    <source>
        <dbReference type="EMBL" id="SDC27482.1"/>
    </source>
</evidence>